<accession>A0ABZ0PGK8</accession>
<keyword evidence="3" id="KW-1185">Reference proteome</keyword>
<reference evidence="2 3" key="1">
    <citation type="submission" date="2023-11" db="EMBL/GenBank/DDBJ databases">
        <title>Arctic aerobic anoxygenic photoheterotroph Sediminicoccus rosea KRV36 adapts its photosynthesis to long days of polar summer.</title>
        <authorList>
            <person name="Tomasch J."/>
            <person name="Kopejtka K."/>
            <person name="Bily T."/>
            <person name="Gardiner A.T."/>
            <person name="Gardian Z."/>
            <person name="Shivaramu S."/>
            <person name="Koblizek M."/>
            <person name="Engelhardt F."/>
            <person name="Kaftan D."/>
        </authorList>
    </citation>
    <scope>NUCLEOTIDE SEQUENCE [LARGE SCALE GENOMIC DNA]</scope>
    <source>
        <strain evidence="2 3">R-30</strain>
    </source>
</reference>
<dbReference type="InterPro" id="IPR052170">
    <property type="entry name" value="M29_Exopeptidase"/>
</dbReference>
<keyword evidence="1" id="KW-0479">Metal-binding</keyword>
<dbReference type="PANTHER" id="PTHR34448">
    <property type="entry name" value="AMINOPEPTIDASE"/>
    <property type="match status" value="1"/>
</dbReference>
<name>A0ABZ0PGK8_9PROT</name>
<dbReference type="EMBL" id="CP137852">
    <property type="protein sequence ID" value="WPB84592.1"/>
    <property type="molecule type" value="Genomic_DNA"/>
</dbReference>
<dbReference type="InterPro" id="IPR058739">
    <property type="entry name" value="NicX"/>
</dbReference>
<sequence>MSLPTLEPAWISAFEAVFRRCKLAPGDLACLLTESRSRPLNIALAEAAMARIGARFIRMSLPTPPQTAPVPIRSTGASRAIAGHPAALAALAACPFIVDLTVEGLLHAPELKQILGAGSRVLMVSNEHPDALERLVPTDADEAIAKAAVKRARAARRMQVTSAAGTDLRVNMEGAPSVGVWGWTDRPGTIAHWPGGILVAFPRAGSVEGRLVLDAGDVNLTFKRYIERPITLTIEQDHITRIEGKGADAEMMRRYLEAWGDRAAYAVSHVGWGLNRAARYEALAFYDREDTNGTELRAVAGNFLFSTGANEFAGRFTEGHFDIPVFNTTITLDGEDVVREGVLL</sequence>
<dbReference type="Proteomes" id="UP001305521">
    <property type="component" value="Chromosome"/>
</dbReference>
<evidence type="ECO:0000313" key="2">
    <source>
        <dbReference type="EMBL" id="WPB84592.1"/>
    </source>
</evidence>
<dbReference type="Pfam" id="PF26233">
    <property type="entry name" value="NicX"/>
    <property type="match status" value="1"/>
</dbReference>
<evidence type="ECO:0000313" key="3">
    <source>
        <dbReference type="Proteomes" id="UP001305521"/>
    </source>
</evidence>
<evidence type="ECO:0000256" key="1">
    <source>
        <dbReference type="ARBA" id="ARBA00022723"/>
    </source>
</evidence>
<dbReference type="RefSeq" id="WP_318648557.1">
    <property type="nucleotide sequence ID" value="NZ_CP137852.1"/>
</dbReference>
<proteinExistence type="predicted"/>
<dbReference type="PANTHER" id="PTHR34448:SF1">
    <property type="entry name" value="BLL6088 PROTEIN"/>
    <property type="match status" value="1"/>
</dbReference>
<protein>
    <submittedName>
        <fullName evidence="2">2,5-dihydroxypyridine 5,6-dioxygenase</fullName>
    </submittedName>
</protein>
<organism evidence="2 3">
    <name type="scientific">Sediminicoccus rosea</name>
    <dbReference type="NCBI Taxonomy" id="1225128"/>
    <lineage>
        <taxon>Bacteria</taxon>
        <taxon>Pseudomonadati</taxon>
        <taxon>Pseudomonadota</taxon>
        <taxon>Alphaproteobacteria</taxon>
        <taxon>Acetobacterales</taxon>
        <taxon>Roseomonadaceae</taxon>
        <taxon>Sediminicoccus</taxon>
    </lineage>
</organism>
<gene>
    <name evidence="2" type="ORF">R9Z33_21155</name>
</gene>